<dbReference type="InterPro" id="IPR036610">
    <property type="entry name" value="PEBP-like_sf"/>
</dbReference>
<dbReference type="Proteomes" id="UP000334923">
    <property type="component" value="Unassembled WGS sequence"/>
</dbReference>
<dbReference type="PANTHER" id="PTHR30289">
    <property type="entry name" value="UNCHARACTERIZED PROTEIN YBCL-RELATED"/>
    <property type="match status" value="1"/>
</dbReference>
<sequence>MSSRRLIALSSLLCFAPFCTSAMKILSPSFSNGQPLPRECGYHYANRNPELLFSEVPARARSLALIMDDPDAPSGTFVHWVVWNLPPATAKLLPGKLPPEACKGRNQFGDDGYDGPAPPSGVHRYFFRLFALDTLLTLPTGTGRKELEKAMAGHVVDEAALMGTYSSHR</sequence>
<evidence type="ECO:0000313" key="3">
    <source>
        <dbReference type="Proteomes" id="UP000334923"/>
    </source>
</evidence>
<dbReference type="InterPro" id="IPR008914">
    <property type="entry name" value="PEBP"/>
</dbReference>
<dbReference type="Pfam" id="PF01161">
    <property type="entry name" value="PBP"/>
    <property type="match status" value="1"/>
</dbReference>
<gene>
    <name evidence="2" type="primary">lppC</name>
    <name evidence="2" type="ORF">MAMT_00533</name>
</gene>
<feature type="signal peptide" evidence="1">
    <location>
        <begin position="1"/>
        <end position="21"/>
    </location>
</feature>
<dbReference type="NCBIfam" id="TIGR00481">
    <property type="entry name" value="YbhB/YbcL family Raf kinase inhibitor-like protein"/>
    <property type="match status" value="1"/>
</dbReference>
<feature type="chain" id="PRO_5022842574" evidence="1">
    <location>
        <begin position="22"/>
        <end position="169"/>
    </location>
</feature>
<keyword evidence="3" id="KW-1185">Reference proteome</keyword>
<organism evidence="2 3">
    <name type="scientific">Methylacidimicrobium tartarophylax</name>
    <dbReference type="NCBI Taxonomy" id="1041768"/>
    <lineage>
        <taxon>Bacteria</taxon>
        <taxon>Pseudomonadati</taxon>
        <taxon>Verrucomicrobiota</taxon>
        <taxon>Methylacidimicrobium</taxon>
    </lineage>
</organism>
<accession>A0A5E6M7P1</accession>
<protein>
    <submittedName>
        <fullName evidence="2">Lipoprotein LppC</fullName>
    </submittedName>
</protein>
<keyword evidence="1" id="KW-0732">Signal</keyword>
<dbReference type="CDD" id="cd00865">
    <property type="entry name" value="PEBP_bact_arch"/>
    <property type="match status" value="1"/>
</dbReference>
<dbReference type="PANTHER" id="PTHR30289:SF1">
    <property type="entry name" value="PEBP (PHOSPHATIDYLETHANOLAMINE-BINDING PROTEIN) FAMILY PROTEIN"/>
    <property type="match status" value="1"/>
</dbReference>
<keyword evidence="2" id="KW-0449">Lipoprotein</keyword>
<dbReference type="InterPro" id="IPR005247">
    <property type="entry name" value="YbhB_YbcL/LppC-like"/>
</dbReference>
<name>A0A5E6M7P1_9BACT</name>
<proteinExistence type="predicted"/>
<dbReference type="Gene3D" id="3.90.280.10">
    <property type="entry name" value="PEBP-like"/>
    <property type="match status" value="1"/>
</dbReference>
<dbReference type="EMBL" id="CABFVA020000016">
    <property type="protein sequence ID" value="VVM05235.1"/>
    <property type="molecule type" value="Genomic_DNA"/>
</dbReference>
<dbReference type="AlphaFoldDB" id="A0A5E6M7P1"/>
<dbReference type="SUPFAM" id="SSF49777">
    <property type="entry name" value="PEBP-like"/>
    <property type="match status" value="1"/>
</dbReference>
<evidence type="ECO:0000256" key="1">
    <source>
        <dbReference type="SAM" id="SignalP"/>
    </source>
</evidence>
<evidence type="ECO:0000313" key="2">
    <source>
        <dbReference type="EMBL" id="VVM05235.1"/>
    </source>
</evidence>
<reference evidence="2 3" key="1">
    <citation type="submission" date="2019-09" db="EMBL/GenBank/DDBJ databases">
        <authorList>
            <person name="Cremers G."/>
        </authorList>
    </citation>
    <scope>NUCLEOTIDE SEQUENCE [LARGE SCALE GENOMIC DNA]</scope>
    <source>
        <strain evidence="2">4A</strain>
    </source>
</reference>